<dbReference type="GeneID" id="57036090"/>
<dbReference type="GO" id="GO:0005829">
    <property type="term" value="C:cytosol"/>
    <property type="evidence" value="ECO:0007669"/>
    <property type="project" value="TreeGrafter"/>
</dbReference>
<keyword evidence="1 6" id="KW-0963">Cytoplasm</keyword>
<name>A0A098G8E7_9GAMM</name>
<keyword evidence="5 6" id="KW-0010">Activator</keyword>
<dbReference type="SMR" id="A0A098G8E7"/>
<dbReference type="KEGG" id="lfa:LFA_2900"/>
<dbReference type="HAMAP" id="MF_00167">
    <property type="entry name" value="CsrA"/>
    <property type="match status" value="1"/>
</dbReference>
<sequence length="78" mass="8826">MLSLTRRVGESIVIGEDIFITVLCCKGNQVRIGFNAPNSVAIHRYEIYQKIQSEKHDGLADPTKKFCPSMQQSILNHH</sequence>
<dbReference type="OrthoDB" id="9809061at2"/>
<keyword evidence="2 6" id="KW-0678">Repressor</keyword>
<reference evidence="8" key="1">
    <citation type="submission" date="2014-09" db="EMBL/GenBank/DDBJ databases">
        <authorList>
            <person name="Gomez-Valero L."/>
        </authorList>
    </citation>
    <scope>NUCLEOTIDE SEQUENCE [LARGE SCALE GENOMIC DNA]</scope>
    <source>
        <strain evidence="8">ATCC700992</strain>
    </source>
</reference>
<evidence type="ECO:0000256" key="2">
    <source>
        <dbReference type="ARBA" id="ARBA00022491"/>
    </source>
</evidence>
<dbReference type="STRING" id="1212491.LFA_2900"/>
<evidence type="ECO:0000256" key="1">
    <source>
        <dbReference type="ARBA" id="ARBA00022490"/>
    </source>
</evidence>
<comment type="similarity">
    <text evidence="6">Belongs to the CsrA/RsmA family.</text>
</comment>
<dbReference type="InterPro" id="IPR003751">
    <property type="entry name" value="CsrA"/>
</dbReference>
<dbReference type="GO" id="GO:0045948">
    <property type="term" value="P:positive regulation of translational initiation"/>
    <property type="evidence" value="ECO:0007669"/>
    <property type="project" value="UniProtKB-UniRule"/>
</dbReference>
<gene>
    <name evidence="6 7" type="primary">csrA</name>
    <name evidence="7" type="ORF">LFA_2900</name>
</gene>
<dbReference type="Pfam" id="PF02599">
    <property type="entry name" value="CsrA"/>
    <property type="match status" value="1"/>
</dbReference>
<dbReference type="NCBIfam" id="NF002469">
    <property type="entry name" value="PRK01712.1"/>
    <property type="match status" value="1"/>
</dbReference>
<keyword evidence="4 6" id="KW-0694">RNA-binding</keyword>
<dbReference type="SUPFAM" id="SSF117130">
    <property type="entry name" value="CsrA-like"/>
    <property type="match status" value="1"/>
</dbReference>
<comment type="subcellular location">
    <subcellularLocation>
        <location evidence="6">Cytoplasm</location>
    </subcellularLocation>
</comment>
<comment type="subunit">
    <text evidence="6">Homodimer; the beta-strands of each monomer intercalate to form a hydrophobic core, while the alpha-helices form wings that extend away from the core.</text>
</comment>
<keyword evidence="3 6" id="KW-0810">Translation regulation</keyword>
<evidence type="ECO:0000313" key="7">
    <source>
        <dbReference type="EMBL" id="CEG58254.1"/>
    </source>
</evidence>
<evidence type="ECO:0000256" key="3">
    <source>
        <dbReference type="ARBA" id="ARBA00022845"/>
    </source>
</evidence>
<dbReference type="PANTHER" id="PTHR34984">
    <property type="entry name" value="CARBON STORAGE REGULATOR"/>
    <property type="match status" value="1"/>
</dbReference>
<comment type="function">
    <text evidence="6">A key translational regulator that binds mRNA to regulate translation initiation and/or mRNA stability. Mediates global changes in gene expression, shifting from rapid growth to stress survival by linking envelope stress, the stringent response and the catabolite repression systems. Usually binds in the 5'-UTR; binding at or near the Shine-Dalgarno sequence prevents ribosome-binding, repressing translation, binding elsewhere in the 5'-UTR can activate translation and/or stabilize the mRNA. Its function is antagonized by small RNA(s).</text>
</comment>
<dbReference type="GO" id="GO:0006109">
    <property type="term" value="P:regulation of carbohydrate metabolic process"/>
    <property type="evidence" value="ECO:0007669"/>
    <property type="project" value="UniProtKB-UniRule"/>
</dbReference>
<dbReference type="NCBIfam" id="TIGR00202">
    <property type="entry name" value="csrA"/>
    <property type="match status" value="1"/>
</dbReference>
<dbReference type="RefSeq" id="WP_010947807.1">
    <property type="nucleotide sequence ID" value="NZ_LN614827.1"/>
</dbReference>
<evidence type="ECO:0000256" key="6">
    <source>
        <dbReference type="HAMAP-Rule" id="MF_00167"/>
    </source>
</evidence>
<evidence type="ECO:0000256" key="4">
    <source>
        <dbReference type="ARBA" id="ARBA00022884"/>
    </source>
</evidence>
<proteinExistence type="inferred from homology"/>
<dbReference type="HOGENOM" id="CLU_164837_2_1_6"/>
<dbReference type="GO" id="GO:0006402">
    <property type="term" value="P:mRNA catabolic process"/>
    <property type="evidence" value="ECO:0007669"/>
    <property type="project" value="InterPro"/>
</dbReference>
<dbReference type="FunFam" id="2.60.40.4380:FF:000002">
    <property type="entry name" value="Translational regulator CsrA"/>
    <property type="match status" value="1"/>
</dbReference>
<dbReference type="GO" id="GO:0045947">
    <property type="term" value="P:negative regulation of translational initiation"/>
    <property type="evidence" value="ECO:0007669"/>
    <property type="project" value="UniProtKB-UniRule"/>
</dbReference>
<keyword evidence="8" id="KW-1185">Reference proteome</keyword>
<dbReference type="InterPro" id="IPR036107">
    <property type="entry name" value="CsrA_sf"/>
</dbReference>
<dbReference type="Proteomes" id="UP000032430">
    <property type="component" value="Chromosome I"/>
</dbReference>
<dbReference type="EMBL" id="LN614827">
    <property type="protein sequence ID" value="CEG58254.1"/>
    <property type="molecule type" value="Genomic_DNA"/>
</dbReference>
<dbReference type="Gene3D" id="2.60.40.4380">
    <property type="entry name" value="Translational regulator CsrA"/>
    <property type="match status" value="1"/>
</dbReference>
<dbReference type="PANTHER" id="PTHR34984:SF1">
    <property type="entry name" value="CARBON STORAGE REGULATOR"/>
    <property type="match status" value="1"/>
</dbReference>
<protein>
    <recommendedName>
        <fullName evidence="6">Translational regulator CsrA</fullName>
    </recommendedName>
    <alternativeName>
        <fullName evidence="6">Carbon storage regulator</fullName>
    </alternativeName>
</protein>
<dbReference type="GO" id="GO:0048027">
    <property type="term" value="F:mRNA 5'-UTR binding"/>
    <property type="evidence" value="ECO:0007669"/>
    <property type="project" value="UniProtKB-UniRule"/>
</dbReference>
<evidence type="ECO:0000256" key="5">
    <source>
        <dbReference type="ARBA" id="ARBA00023159"/>
    </source>
</evidence>
<organism evidence="7 8">
    <name type="scientific">Legionella fallonii LLAP-10</name>
    <dbReference type="NCBI Taxonomy" id="1212491"/>
    <lineage>
        <taxon>Bacteria</taxon>
        <taxon>Pseudomonadati</taxon>
        <taxon>Pseudomonadota</taxon>
        <taxon>Gammaproteobacteria</taxon>
        <taxon>Legionellales</taxon>
        <taxon>Legionellaceae</taxon>
        <taxon>Legionella</taxon>
    </lineage>
</organism>
<accession>A0A098G8E7</accession>
<dbReference type="AlphaFoldDB" id="A0A098G8E7"/>
<evidence type="ECO:0000313" key="8">
    <source>
        <dbReference type="Proteomes" id="UP000032430"/>
    </source>
</evidence>